<reference evidence="1" key="1">
    <citation type="submission" date="2022-04" db="EMBL/GenBank/DDBJ databases">
        <title>Jade perch genome.</title>
        <authorList>
            <person name="Chao B."/>
        </authorList>
    </citation>
    <scope>NUCLEOTIDE SEQUENCE</scope>
    <source>
        <strain evidence="1">CB-2022</strain>
    </source>
</reference>
<evidence type="ECO:0000313" key="1">
    <source>
        <dbReference type="EMBL" id="KAI3355615.1"/>
    </source>
</evidence>
<name>A0ACB8VJH1_9TELE</name>
<dbReference type="Proteomes" id="UP000831701">
    <property type="component" value="Chromosome 21"/>
</dbReference>
<comment type="caution">
    <text evidence="1">The sequence shown here is derived from an EMBL/GenBank/DDBJ whole genome shotgun (WGS) entry which is preliminary data.</text>
</comment>
<accession>A0ACB8VJH1</accession>
<keyword evidence="2" id="KW-1185">Reference proteome</keyword>
<proteinExistence type="predicted"/>
<evidence type="ECO:0000313" key="2">
    <source>
        <dbReference type="Proteomes" id="UP000831701"/>
    </source>
</evidence>
<organism evidence="1 2">
    <name type="scientific">Scortum barcoo</name>
    <name type="common">barcoo grunter</name>
    <dbReference type="NCBI Taxonomy" id="214431"/>
    <lineage>
        <taxon>Eukaryota</taxon>
        <taxon>Metazoa</taxon>
        <taxon>Chordata</taxon>
        <taxon>Craniata</taxon>
        <taxon>Vertebrata</taxon>
        <taxon>Euteleostomi</taxon>
        <taxon>Actinopterygii</taxon>
        <taxon>Neopterygii</taxon>
        <taxon>Teleostei</taxon>
        <taxon>Neoteleostei</taxon>
        <taxon>Acanthomorphata</taxon>
        <taxon>Eupercaria</taxon>
        <taxon>Centrarchiformes</taxon>
        <taxon>Terapontoidei</taxon>
        <taxon>Terapontidae</taxon>
        <taxon>Scortum</taxon>
    </lineage>
</organism>
<sequence>MKTLHDTPIKCHDIFKALPDQQKHIRVVLTNGIAGALEKPSQCRSSLWTGQRVWKTKMSVCLILLLRSQQSSWLSVNFCSSLTAWMKSRLSLDFYNSEVSFFCWITATVLDHHMLTTDQRGELPKTLTDLYSHFLLVQTKRKKQKYDEGHETSPQELMEADRKLLEAGEAGEAGV</sequence>
<protein>
    <submittedName>
        <fullName evidence="1">Uncharacterized protein</fullName>
    </submittedName>
</protein>
<gene>
    <name evidence="1" type="ORF">L3Q82_018437</name>
</gene>
<dbReference type="EMBL" id="CM041551">
    <property type="protein sequence ID" value="KAI3355615.1"/>
    <property type="molecule type" value="Genomic_DNA"/>
</dbReference>